<organism evidence="1 2">
    <name type="scientific">Nephila pilipes</name>
    <name type="common">Giant wood spider</name>
    <name type="synonym">Nephila maculata</name>
    <dbReference type="NCBI Taxonomy" id="299642"/>
    <lineage>
        <taxon>Eukaryota</taxon>
        <taxon>Metazoa</taxon>
        <taxon>Ecdysozoa</taxon>
        <taxon>Arthropoda</taxon>
        <taxon>Chelicerata</taxon>
        <taxon>Arachnida</taxon>
        <taxon>Araneae</taxon>
        <taxon>Araneomorphae</taxon>
        <taxon>Entelegynae</taxon>
        <taxon>Araneoidea</taxon>
        <taxon>Nephilidae</taxon>
        <taxon>Nephila</taxon>
    </lineage>
</organism>
<evidence type="ECO:0000313" key="2">
    <source>
        <dbReference type="Proteomes" id="UP000887013"/>
    </source>
</evidence>
<dbReference type="EMBL" id="BMAW01045360">
    <property type="protein sequence ID" value="GFS49412.1"/>
    <property type="molecule type" value="Genomic_DNA"/>
</dbReference>
<dbReference type="OrthoDB" id="6432054at2759"/>
<proteinExistence type="predicted"/>
<dbReference type="AlphaFoldDB" id="A0A8X6IKC6"/>
<dbReference type="Proteomes" id="UP000887013">
    <property type="component" value="Unassembled WGS sequence"/>
</dbReference>
<sequence length="182" mass="20585">MADAHIFINDKTFSAQEKYAKHFNSLPKVIPILYNLKMLNSGQTAILITLYIHVEVHLPLPATHARTHTSGYGTELYQRQLGGAVKESVIVAAAKLEHRQAAKDLRLQKKVQAPGNVEIVVNFLGSAEMIRAHYEQLLKFQRSRNIGLKEAGWANRRIALHMGRSDVAISRCWQEWVDSGRF</sequence>
<gene>
    <name evidence="1" type="ORF">NPIL_411241</name>
</gene>
<reference evidence="1" key="1">
    <citation type="submission" date="2020-08" db="EMBL/GenBank/DDBJ databases">
        <title>Multicomponent nature underlies the extraordinary mechanical properties of spider dragline silk.</title>
        <authorList>
            <person name="Kono N."/>
            <person name="Nakamura H."/>
            <person name="Mori M."/>
            <person name="Yoshida Y."/>
            <person name="Ohtoshi R."/>
            <person name="Malay A.D."/>
            <person name="Moran D.A.P."/>
            <person name="Tomita M."/>
            <person name="Numata K."/>
            <person name="Arakawa K."/>
        </authorList>
    </citation>
    <scope>NUCLEOTIDE SEQUENCE</scope>
</reference>
<accession>A0A8X6IKC6</accession>
<name>A0A8X6IKC6_NEPPI</name>
<comment type="caution">
    <text evidence="1">The sequence shown here is derived from an EMBL/GenBank/DDBJ whole genome shotgun (WGS) entry which is preliminary data.</text>
</comment>
<evidence type="ECO:0000313" key="1">
    <source>
        <dbReference type="EMBL" id="GFS49412.1"/>
    </source>
</evidence>
<protein>
    <submittedName>
        <fullName evidence="1">Uncharacterized protein</fullName>
    </submittedName>
</protein>
<keyword evidence="2" id="KW-1185">Reference proteome</keyword>